<evidence type="ECO:0000259" key="3">
    <source>
        <dbReference type="PROSITE" id="PS50893"/>
    </source>
</evidence>
<dbReference type="Gene3D" id="3.40.50.300">
    <property type="entry name" value="P-loop containing nucleotide triphosphate hydrolases"/>
    <property type="match status" value="1"/>
</dbReference>
<accession>A0A2I1KVJ5</accession>
<feature type="domain" description="ABC transporter" evidence="3">
    <location>
        <begin position="23"/>
        <end position="245"/>
    </location>
</feature>
<dbReference type="PROSITE" id="PS50893">
    <property type="entry name" value="ABC_TRANSPORTER_2"/>
    <property type="match status" value="1"/>
</dbReference>
<keyword evidence="2 4" id="KW-0067">ATP-binding</keyword>
<organism evidence="4 5">
    <name type="scientific">Actinomyces urogenitalis</name>
    <dbReference type="NCBI Taxonomy" id="103621"/>
    <lineage>
        <taxon>Bacteria</taxon>
        <taxon>Bacillati</taxon>
        <taxon>Actinomycetota</taxon>
        <taxon>Actinomycetes</taxon>
        <taxon>Actinomycetales</taxon>
        <taxon>Actinomycetaceae</taxon>
        <taxon>Actinomyces</taxon>
    </lineage>
</organism>
<evidence type="ECO:0000313" key="4">
    <source>
        <dbReference type="EMBL" id="PKY99639.1"/>
    </source>
</evidence>
<dbReference type="SUPFAM" id="SSF52540">
    <property type="entry name" value="P-loop containing nucleoside triphosphate hydrolases"/>
    <property type="match status" value="1"/>
</dbReference>
<dbReference type="GeneID" id="81707677"/>
<protein>
    <submittedName>
        <fullName evidence="4">ABC transporter ATP-binding protein</fullName>
    </submittedName>
</protein>
<comment type="caution">
    <text evidence="4">The sequence shown here is derived from an EMBL/GenBank/DDBJ whole genome shotgun (WGS) entry which is preliminary data.</text>
</comment>
<dbReference type="RefSeq" id="WP_081449223.1">
    <property type="nucleotide sequence ID" value="NZ_JAHAIH010000001.1"/>
</dbReference>
<dbReference type="InterPro" id="IPR003593">
    <property type="entry name" value="AAA+_ATPase"/>
</dbReference>
<dbReference type="InterPro" id="IPR003439">
    <property type="entry name" value="ABC_transporter-like_ATP-bd"/>
</dbReference>
<dbReference type="GO" id="GO:0005524">
    <property type="term" value="F:ATP binding"/>
    <property type="evidence" value="ECO:0007669"/>
    <property type="project" value="UniProtKB-KW"/>
</dbReference>
<proteinExistence type="predicted"/>
<dbReference type="InterPro" id="IPR027417">
    <property type="entry name" value="P-loop_NTPase"/>
</dbReference>
<dbReference type="PANTHER" id="PTHR43038:SF3">
    <property type="entry name" value="ABC TRANSPORTER G FAMILY MEMBER 20 ISOFORM X1"/>
    <property type="match status" value="1"/>
</dbReference>
<reference evidence="4 5" key="1">
    <citation type="submission" date="2017-12" db="EMBL/GenBank/DDBJ databases">
        <title>Phylogenetic diversity of female urinary microbiome.</title>
        <authorList>
            <person name="Thomas-White K."/>
            <person name="Wolfe A.J."/>
        </authorList>
    </citation>
    <scope>NUCLEOTIDE SEQUENCE [LARGE SCALE GENOMIC DNA]</scope>
    <source>
        <strain evidence="4 5">UMB0319</strain>
    </source>
</reference>
<evidence type="ECO:0000256" key="1">
    <source>
        <dbReference type="ARBA" id="ARBA00022741"/>
    </source>
</evidence>
<dbReference type="CDD" id="cd03230">
    <property type="entry name" value="ABC_DR_subfamily_A"/>
    <property type="match status" value="1"/>
</dbReference>
<evidence type="ECO:0000313" key="5">
    <source>
        <dbReference type="Proteomes" id="UP000234778"/>
    </source>
</evidence>
<dbReference type="GO" id="GO:0016887">
    <property type="term" value="F:ATP hydrolysis activity"/>
    <property type="evidence" value="ECO:0007669"/>
    <property type="project" value="InterPro"/>
</dbReference>
<evidence type="ECO:0000256" key="2">
    <source>
        <dbReference type="ARBA" id="ARBA00022840"/>
    </source>
</evidence>
<dbReference type="SMART" id="SM00382">
    <property type="entry name" value="AAA"/>
    <property type="match status" value="1"/>
</dbReference>
<keyword evidence="1" id="KW-0547">Nucleotide-binding</keyword>
<name>A0A2I1KVJ5_9ACTO</name>
<gene>
    <name evidence="4" type="ORF">CYJ26_01775</name>
</gene>
<dbReference type="PANTHER" id="PTHR43038">
    <property type="entry name" value="ATP-BINDING CASSETTE, SUB-FAMILY H, MEMBER 1"/>
    <property type="match status" value="1"/>
</dbReference>
<sequence length="296" mass="30551">MTPHGQGPAAAVTSADQAPPLVVHARDLRVGRGGNTILRGLDLDLRRGSVTGLLGPSGCGKTTLMRSLVGVQRYDGELRVLGHRPGSPATRGRVGYMAQGTAVYTDLTARQNLAYFASLAGSRSRAVGEVLDTVGLADIADRPVSTYSGGQAGRVSLACALVGAPDLLVLDEPTVGLDPVTREELWTAFHDVAAAGTTILVSSHVMDEAFRCDSVVLMRDGRLLARATAEQLLESTGAATLDQAFLTLVRRFGDDGANGCLDAAAQGFAVGPLAHGVGDDGGRAAVTAPVPQEDQS</sequence>
<dbReference type="AlphaFoldDB" id="A0A2I1KVJ5"/>
<dbReference type="EMBL" id="PKHA01000001">
    <property type="protein sequence ID" value="PKY99639.1"/>
    <property type="molecule type" value="Genomic_DNA"/>
</dbReference>
<dbReference type="Pfam" id="PF00005">
    <property type="entry name" value="ABC_tran"/>
    <property type="match status" value="1"/>
</dbReference>
<dbReference type="Proteomes" id="UP000234778">
    <property type="component" value="Unassembled WGS sequence"/>
</dbReference>